<dbReference type="InterPro" id="IPR004839">
    <property type="entry name" value="Aminotransferase_I/II_large"/>
</dbReference>
<evidence type="ECO:0000259" key="7">
    <source>
        <dbReference type="Pfam" id="PF00155"/>
    </source>
</evidence>
<gene>
    <name evidence="8" type="ORF">ACFSFW_09085</name>
</gene>
<dbReference type="CDD" id="cd00609">
    <property type="entry name" value="AAT_like"/>
    <property type="match status" value="1"/>
</dbReference>
<evidence type="ECO:0000256" key="2">
    <source>
        <dbReference type="ARBA" id="ARBA00007441"/>
    </source>
</evidence>
<dbReference type="InterPro" id="IPR004838">
    <property type="entry name" value="NHTrfase_class1_PyrdxlP-BS"/>
</dbReference>
<dbReference type="Gene3D" id="3.40.640.10">
    <property type="entry name" value="Type I PLP-dependent aspartate aminotransferase-like (Major domain)"/>
    <property type="match status" value="1"/>
</dbReference>
<evidence type="ECO:0000256" key="1">
    <source>
        <dbReference type="ARBA" id="ARBA00001933"/>
    </source>
</evidence>
<organism evidence="8 9">
    <name type="scientific">Fredinandcohnia salidurans</name>
    <dbReference type="NCBI Taxonomy" id="2595041"/>
    <lineage>
        <taxon>Bacteria</taxon>
        <taxon>Bacillati</taxon>
        <taxon>Bacillota</taxon>
        <taxon>Bacilli</taxon>
        <taxon>Bacillales</taxon>
        <taxon>Bacillaceae</taxon>
        <taxon>Fredinandcohnia</taxon>
    </lineage>
</organism>
<reference evidence="9" key="1">
    <citation type="journal article" date="2019" name="Int. J. Syst. Evol. Microbiol.">
        <title>The Global Catalogue of Microorganisms (GCM) 10K type strain sequencing project: providing services to taxonomists for standard genome sequencing and annotation.</title>
        <authorList>
            <consortium name="The Broad Institute Genomics Platform"/>
            <consortium name="The Broad Institute Genome Sequencing Center for Infectious Disease"/>
            <person name="Wu L."/>
            <person name="Ma J."/>
        </authorList>
    </citation>
    <scope>NUCLEOTIDE SEQUENCE [LARGE SCALE GENOMIC DNA]</scope>
    <source>
        <strain evidence="9">CCUG 15531</strain>
    </source>
</reference>
<keyword evidence="9" id="KW-1185">Reference proteome</keyword>
<proteinExistence type="inferred from homology"/>
<keyword evidence="4 6" id="KW-0808">Transferase</keyword>
<evidence type="ECO:0000256" key="4">
    <source>
        <dbReference type="ARBA" id="ARBA00022679"/>
    </source>
</evidence>
<evidence type="ECO:0000256" key="3">
    <source>
        <dbReference type="ARBA" id="ARBA00022576"/>
    </source>
</evidence>
<accession>A0ABW4MMI9</accession>
<dbReference type="GO" id="GO:0008483">
    <property type="term" value="F:transaminase activity"/>
    <property type="evidence" value="ECO:0007669"/>
    <property type="project" value="UniProtKB-KW"/>
</dbReference>
<comment type="caution">
    <text evidence="8">The sequence shown here is derived from an EMBL/GenBank/DDBJ whole genome shotgun (WGS) entry which is preliminary data.</text>
</comment>
<dbReference type="PROSITE" id="PS00105">
    <property type="entry name" value="AA_TRANSFER_CLASS_1"/>
    <property type="match status" value="1"/>
</dbReference>
<evidence type="ECO:0000256" key="5">
    <source>
        <dbReference type="ARBA" id="ARBA00022898"/>
    </source>
</evidence>
<dbReference type="InterPro" id="IPR050596">
    <property type="entry name" value="AspAT/PAT-like"/>
</dbReference>
<dbReference type="InterPro" id="IPR015424">
    <property type="entry name" value="PyrdxlP-dep_Trfase"/>
</dbReference>
<dbReference type="EMBL" id="JBHUEK010000010">
    <property type="protein sequence ID" value="MFD1778821.1"/>
    <property type="molecule type" value="Genomic_DNA"/>
</dbReference>
<dbReference type="Proteomes" id="UP001597227">
    <property type="component" value="Unassembled WGS sequence"/>
</dbReference>
<dbReference type="Gene3D" id="3.90.1150.10">
    <property type="entry name" value="Aspartate Aminotransferase, domain 1"/>
    <property type="match status" value="1"/>
</dbReference>
<evidence type="ECO:0000313" key="8">
    <source>
        <dbReference type="EMBL" id="MFD1778821.1"/>
    </source>
</evidence>
<dbReference type="PANTHER" id="PTHR46383">
    <property type="entry name" value="ASPARTATE AMINOTRANSFERASE"/>
    <property type="match status" value="1"/>
</dbReference>
<dbReference type="SUPFAM" id="SSF53383">
    <property type="entry name" value="PLP-dependent transferases"/>
    <property type="match status" value="1"/>
</dbReference>
<comment type="similarity">
    <text evidence="2 6">Belongs to the class-I pyridoxal-phosphate-dependent aminotransferase family.</text>
</comment>
<comment type="cofactor">
    <cofactor evidence="1 6">
        <name>pyridoxal 5'-phosphate</name>
        <dbReference type="ChEBI" id="CHEBI:597326"/>
    </cofactor>
</comment>
<keyword evidence="3 6" id="KW-0032">Aminotransferase</keyword>
<keyword evidence="5" id="KW-0663">Pyridoxal phosphate</keyword>
<dbReference type="NCBIfam" id="NF005816">
    <property type="entry name" value="PRK07682.1"/>
    <property type="match status" value="1"/>
</dbReference>
<name>A0ABW4MMI9_9BACI</name>
<evidence type="ECO:0000313" key="9">
    <source>
        <dbReference type="Proteomes" id="UP001597227"/>
    </source>
</evidence>
<dbReference type="InterPro" id="IPR015421">
    <property type="entry name" value="PyrdxlP-dep_Trfase_major"/>
</dbReference>
<sequence length="389" mass="43157">MTSQYLSKKVQELQPSGIRRFFDLAVTMEGVISLGVGEPDFVTPWSIREASIQSIESGITSYTGNAGLLELRQEISAYLHRSFGVKYTPEHEVIVTVGGSQAIDLALRAVVDPGDEVIIVEPTFVAYSPIVSLAGGVPIPVHTRPENEFKLQPEEIEKVVTERTKAIIICSPNNPTGTMLRKEELEAIAKIVEKHDLLVISDEIYAELSYEGKYTSFSSIPGMFERTILVSGFSKGFAMTGWRLGYSAAPREISEAMLKIHQYTMMCASTMAQYGAIEALRNGLSDVEYMRKSYRQRRNFFVSSLQEIGLSCHMPGGAFYAFPSIKETGLSSEEFAHRLLMEERVAVVPGNVFGESGEGFIRCSYASSLEQLQEAVKRMGRFLKNNNLV</sequence>
<evidence type="ECO:0000256" key="6">
    <source>
        <dbReference type="RuleBase" id="RU000481"/>
    </source>
</evidence>
<protein>
    <recommendedName>
        <fullName evidence="6">Aminotransferase</fullName>
        <ecNumber evidence="6">2.6.1.-</ecNumber>
    </recommendedName>
</protein>
<dbReference type="EC" id="2.6.1.-" evidence="6"/>
<dbReference type="InterPro" id="IPR015422">
    <property type="entry name" value="PyrdxlP-dep_Trfase_small"/>
</dbReference>
<dbReference type="RefSeq" id="WP_388037366.1">
    <property type="nucleotide sequence ID" value="NZ_JBHUEK010000010.1"/>
</dbReference>
<feature type="domain" description="Aminotransferase class I/classII large" evidence="7">
    <location>
        <begin position="30"/>
        <end position="378"/>
    </location>
</feature>
<dbReference type="PANTHER" id="PTHR46383:SF3">
    <property type="entry name" value="ASPARTATE AMINOTRANSFERASE-RELATED"/>
    <property type="match status" value="1"/>
</dbReference>
<dbReference type="Pfam" id="PF00155">
    <property type="entry name" value="Aminotran_1_2"/>
    <property type="match status" value="1"/>
</dbReference>